<dbReference type="EMBL" id="JACXZA010000002">
    <property type="protein sequence ID" value="MBD3918658.1"/>
    <property type="molecule type" value="Genomic_DNA"/>
</dbReference>
<keyword evidence="3" id="KW-1185">Reference proteome</keyword>
<keyword evidence="1" id="KW-0175">Coiled coil</keyword>
<dbReference type="Pfam" id="PF10737">
    <property type="entry name" value="GerPC"/>
    <property type="match status" value="2"/>
</dbReference>
<sequence>MAVTNNNGIPYGQPAASAAERPTAGWQGWPTWVAQVQQTLRQQQEQIAMLQKRVDMLMTQVQTAAAKPTYHIDKIEYQFDQLKIEKLDGTLNIGIQPSGDGGEGEIDQFIVQQAKKGNVIPSGPLGAAVDGGNGGTGIGNAESGAPGSLNSKPNVFPSAGPASMQMPPPFGTVQTRVNEYLDTKAPHALVNFEHELNVPLDPYHRRIIIEDIRRQAPTRIQFYMQQASSGDIAQADSPDFEDQVTAKTIRDVDMAMRQYLTKLSSGGNQQEE</sequence>
<evidence type="ECO:0008006" key="4">
    <source>
        <dbReference type="Google" id="ProtNLM"/>
    </source>
</evidence>
<name>A0ABR8MRP4_9BACL</name>
<evidence type="ECO:0000256" key="1">
    <source>
        <dbReference type="SAM" id="Coils"/>
    </source>
</evidence>
<dbReference type="RefSeq" id="WP_191202974.1">
    <property type="nucleotide sequence ID" value="NZ_JACXZA010000002.1"/>
</dbReference>
<dbReference type="InterPro" id="IPR019673">
    <property type="entry name" value="Spore_germination_GerPC"/>
</dbReference>
<feature type="coiled-coil region" evidence="1">
    <location>
        <begin position="33"/>
        <end position="60"/>
    </location>
</feature>
<gene>
    <name evidence="2" type="ORF">H8B09_07850</name>
</gene>
<organism evidence="2 3">
    <name type="scientific">Paenibacillus terricola</name>
    <dbReference type="NCBI Taxonomy" id="2763503"/>
    <lineage>
        <taxon>Bacteria</taxon>
        <taxon>Bacillati</taxon>
        <taxon>Bacillota</taxon>
        <taxon>Bacilli</taxon>
        <taxon>Bacillales</taxon>
        <taxon>Paenibacillaceae</taxon>
        <taxon>Paenibacillus</taxon>
    </lineage>
</organism>
<evidence type="ECO:0000313" key="2">
    <source>
        <dbReference type="EMBL" id="MBD3918658.1"/>
    </source>
</evidence>
<reference evidence="2 3" key="1">
    <citation type="submission" date="2020-09" db="EMBL/GenBank/DDBJ databases">
        <title>Paenibacillus sp. strain PR3 16S rRNA gene Genome sequencing and assembly.</title>
        <authorList>
            <person name="Kim J."/>
        </authorList>
    </citation>
    <scope>NUCLEOTIDE SEQUENCE [LARGE SCALE GENOMIC DNA]</scope>
    <source>
        <strain evidence="2 3">PR3</strain>
    </source>
</reference>
<dbReference type="Proteomes" id="UP000609346">
    <property type="component" value="Unassembled WGS sequence"/>
</dbReference>
<accession>A0ABR8MRP4</accession>
<evidence type="ECO:0000313" key="3">
    <source>
        <dbReference type="Proteomes" id="UP000609346"/>
    </source>
</evidence>
<proteinExistence type="predicted"/>
<protein>
    <recommendedName>
        <fullName evidence="4">Spore germination protein GerPC</fullName>
    </recommendedName>
</protein>
<comment type="caution">
    <text evidence="2">The sequence shown here is derived from an EMBL/GenBank/DDBJ whole genome shotgun (WGS) entry which is preliminary data.</text>
</comment>